<dbReference type="EMBL" id="JAEUBG010005646">
    <property type="protein sequence ID" value="KAH3673465.1"/>
    <property type="molecule type" value="Genomic_DNA"/>
</dbReference>
<name>A0A9P8PKZ7_WICPI</name>
<proteinExistence type="predicted"/>
<comment type="caution">
    <text evidence="1">The sequence shown here is derived from an EMBL/GenBank/DDBJ whole genome shotgun (WGS) entry which is preliminary data.</text>
</comment>
<evidence type="ECO:0000313" key="1">
    <source>
        <dbReference type="EMBL" id="KAH3673465.1"/>
    </source>
</evidence>
<dbReference type="Proteomes" id="UP000774326">
    <property type="component" value="Unassembled WGS sequence"/>
</dbReference>
<reference evidence="1" key="1">
    <citation type="journal article" date="2021" name="Open Biol.">
        <title>Shared evolutionary footprints suggest mitochondrial oxidative damage underlies multiple complex I losses in fungi.</title>
        <authorList>
            <person name="Schikora-Tamarit M.A."/>
            <person name="Marcet-Houben M."/>
            <person name="Nosek J."/>
            <person name="Gabaldon T."/>
        </authorList>
    </citation>
    <scope>NUCLEOTIDE SEQUENCE</scope>
    <source>
        <strain evidence="1">CBS2887</strain>
    </source>
</reference>
<dbReference type="AlphaFoldDB" id="A0A9P8PKZ7"/>
<accession>A0A9P8PKZ7</accession>
<keyword evidence="2" id="KW-1185">Reference proteome</keyword>
<organism evidence="1 2">
    <name type="scientific">Wickerhamomyces pijperi</name>
    <name type="common">Yeast</name>
    <name type="synonym">Pichia pijperi</name>
    <dbReference type="NCBI Taxonomy" id="599730"/>
    <lineage>
        <taxon>Eukaryota</taxon>
        <taxon>Fungi</taxon>
        <taxon>Dikarya</taxon>
        <taxon>Ascomycota</taxon>
        <taxon>Saccharomycotina</taxon>
        <taxon>Saccharomycetes</taxon>
        <taxon>Phaffomycetales</taxon>
        <taxon>Wickerhamomycetaceae</taxon>
        <taxon>Wickerhamomyces</taxon>
    </lineage>
</organism>
<gene>
    <name evidence="1" type="ORF">WICPIJ_009776</name>
</gene>
<sequence length="131" mass="14142">MEIDLTTEPKTWALATAPAGKPTKTTVPQVLTYSVDCSMAFSETDTLMTPCGPPLVAFWTAAMISFSLVKSMKTSPPNSWNNFFLSSPPSIPRTLKPIALAYWIAKEPKPPQAPEMATHSPAAKSAVFKAL</sequence>
<reference evidence="1" key="2">
    <citation type="submission" date="2021-01" db="EMBL/GenBank/DDBJ databases">
        <authorList>
            <person name="Schikora-Tamarit M.A."/>
        </authorList>
    </citation>
    <scope>NUCLEOTIDE SEQUENCE</scope>
    <source>
        <strain evidence="1">CBS2887</strain>
    </source>
</reference>
<evidence type="ECO:0000313" key="2">
    <source>
        <dbReference type="Proteomes" id="UP000774326"/>
    </source>
</evidence>
<protein>
    <submittedName>
        <fullName evidence="1">Uncharacterized protein</fullName>
    </submittedName>
</protein>